<dbReference type="AlphaFoldDB" id="X1JWS3"/>
<proteinExistence type="predicted"/>
<protein>
    <submittedName>
        <fullName evidence="1">Uncharacterized protein</fullName>
    </submittedName>
</protein>
<name>X1JWS3_9ZZZZ</name>
<dbReference type="EMBL" id="BARU01040904">
    <property type="protein sequence ID" value="GAH82714.1"/>
    <property type="molecule type" value="Genomic_DNA"/>
</dbReference>
<comment type="caution">
    <text evidence="1">The sequence shown here is derived from an EMBL/GenBank/DDBJ whole genome shotgun (WGS) entry which is preliminary data.</text>
</comment>
<sequence>PNSFPKRSIFREQKTERPILFDSYFSERKGVVKKRIDGNRVEVIESSNGELFSSEYTKEIVRGDNGRILSEKLRDYQTAANSSLYNSERKDRMYILLENDDYIIGRTRAWD</sequence>
<accession>X1JWS3</accession>
<evidence type="ECO:0000313" key="1">
    <source>
        <dbReference type="EMBL" id="GAH82714.1"/>
    </source>
</evidence>
<gene>
    <name evidence="1" type="ORF">S03H2_63175</name>
</gene>
<reference evidence="1" key="1">
    <citation type="journal article" date="2014" name="Front. Microbiol.">
        <title>High frequency of phylogenetically diverse reductive dehalogenase-homologous genes in deep subseafloor sedimentary metagenomes.</title>
        <authorList>
            <person name="Kawai M."/>
            <person name="Futagami T."/>
            <person name="Toyoda A."/>
            <person name="Takaki Y."/>
            <person name="Nishi S."/>
            <person name="Hori S."/>
            <person name="Arai W."/>
            <person name="Tsubouchi T."/>
            <person name="Morono Y."/>
            <person name="Uchiyama I."/>
            <person name="Ito T."/>
            <person name="Fujiyama A."/>
            <person name="Inagaki F."/>
            <person name="Takami H."/>
        </authorList>
    </citation>
    <scope>NUCLEOTIDE SEQUENCE</scope>
    <source>
        <strain evidence="1">Expedition CK06-06</strain>
    </source>
</reference>
<feature type="non-terminal residue" evidence="1">
    <location>
        <position position="1"/>
    </location>
</feature>
<organism evidence="1">
    <name type="scientific">marine sediment metagenome</name>
    <dbReference type="NCBI Taxonomy" id="412755"/>
    <lineage>
        <taxon>unclassified sequences</taxon>
        <taxon>metagenomes</taxon>
        <taxon>ecological metagenomes</taxon>
    </lineage>
</organism>